<accession>A0A6A6UN16</accession>
<evidence type="ECO:0000313" key="2">
    <source>
        <dbReference type="EMBL" id="KAF2672853.1"/>
    </source>
</evidence>
<evidence type="ECO:0000256" key="1">
    <source>
        <dbReference type="SAM" id="Phobius"/>
    </source>
</evidence>
<gene>
    <name evidence="2" type="ORF">BT63DRAFT_436699</name>
</gene>
<evidence type="ECO:0000313" key="3">
    <source>
        <dbReference type="Proteomes" id="UP000799302"/>
    </source>
</evidence>
<keyword evidence="1" id="KW-1133">Transmembrane helix</keyword>
<dbReference type="AlphaFoldDB" id="A0A6A6UN16"/>
<organism evidence="2 3">
    <name type="scientific">Microthyrium microscopicum</name>
    <dbReference type="NCBI Taxonomy" id="703497"/>
    <lineage>
        <taxon>Eukaryota</taxon>
        <taxon>Fungi</taxon>
        <taxon>Dikarya</taxon>
        <taxon>Ascomycota</taxon>
        <taxon>Pezizomycotina</taxon>
        <taxon>Dothideomycetes</taxon>
        <taxon>Dothideomycetes incertae sedis</taxon>
        <taxon>Microthyriales</taxon>
        <taxon>Microthyriaceae</taxon>
        <taxon>Microthyrium</taxon>
    </lineage>
</organism>
<protein>
    <submittedName>
        <fullName evidence="2">Uncharacterized protein</fullName>
    </submittedName>
</protein>
<dbReference type="Proteomes" id="UP000799302">
    <property type="component" value="Unassembled WGS sequence"/>
</dbReference>
<sequence>MYNWKRIGGCLSLYFGITLCIMFSIYDSGISYTTDGKSLSKDIPNIMSEYDRAPWGWQSSWLPFRLWWQVNEIPEIFQQELYFNATAAMDDHQNRLQLGFPTEYSTSINGPMQPCAKASRRLKLLSRWTNVIQDQSYEFQRHFHQLNIGQYLLDMHIYGTQPGPRQKLLWYINGTVCPLAHWVNLAIPELSWETTLLEEQIQSAPSIVEMLGPSVYKSRAVLHDESNLYMRCQSNLAQVTQWTPQFQRGLEFEHQRWGNITYTLCGRGPRNVEGLLKMRIMPEKAFKAQVKVAYDVIQAQFYKQIT</sequence>
<keyword evidence="1" id="KW-0472">Membrane</keyword>
<keyword evidence="3" id="KW-1185">Reference proteome</keyword>
<proteinExistence type="predicted"/>
<reference evidence="2" key="1">
    <citation type="journal article" date="2020" name="Stud. Mycol.">
        <title>101 Dothideomycetes genomes: a test case for predicting lifestyles and emergence of pathogens.</title>
        <authorList>
            <person name="Haridas S."/>
            <person name="Albert R."/>
            <person name="Binder M."/>
            <person name="Bloem J."/>
            <person name="Labutti K."/>
            <person name="Salamov A."/>
            <person name="Andreopoulos B."/>
            <person name="Baker S."/>
            <person name="Barry K."/>
            <person name="Bills G."/>
            <person name="Bluhm B."/>
            <person name="Cannon C."/>
            <person name="Castanera R."/>
            <person name="Culley D."/>
            <person name="Daum C."/>
            <person name="Ezra D."/>
            <person name="Gonzalez J."/>
            <person name="Henrissat B."/>
            <person name="Kuo A."/>
            <person name="Liang C."/>
            <person name="Lipzen A."/>
            <person name="Lutzoni F."/>
            <person name="Magnuson J."/>
            <person name="Mondo S."/>
            <person name="Nolan M."/>
            <person name="Ohm R."/>
            <person name="Pangilinan J."/>
            <person name="Park H.-J."/>
            <person name="Ramirez L."/>
            <person name="Alfaro M."/>
            <person name="Sun H."/>
            <person name="Tritt A."/>
            <person name="Yoshinaga Y."/>
            <person name="Zwiers L.-H."/>
            <person name="Turgeon B."/>
            <person name="Goodwin S."/>
            <person name="Spatafora J."/>
            <person name="Crous P."/>
            <person name="Grigoriev I."/>
        </authorList>
    </citation>
    <scope>NUCLEOTIDE SEQUENCE</scope>
    <source>
        <strain evidence="2">CBS 115976</strain>
    </source>
</reference>
<keyword evidence="1" id="KW-0812">Transmembrane</keyword>
<dbReference type="EMBL" id="MU004231">
    <property type="protein sequence ID" value="KAF2672853.1"/>
    <property type="molecule type" value="Genomic_DNA"/>
</dbReference>
<feature type="transmembrane region" description="Helical" evidence="1">
    <location>
        <begin position="7"/>
        <end position="26"/>
    </location>
</feature>
<name>A0A6A6UN16_9PEZI</name>